<feature type="transmembrane region" description="Helical" evidence="9">
    <location>
        <begin position="332"/>
        <end position="357"/>
    </location>
</feature>
<keyword evidence="5" id="KW-0067">ATP-binding</keyword>
<evidence type="ECO:0000256" key="8">
    <source>
        <dbReference type="SAM" id="MobiDB-lite"/>
    </source>
</evidence>
<dbReference type="SUPFAM" id="SSF90123">
    <property type="entry name" value="ABC transporter transmembrane region"/>
    <property type="match status" value="1"/>
</dbReference>
<dbReference type="PROSITE" id="PS50893">
    <property type="entry name" value="ABC_TRANSPORTER_2"/>
    <property type="match status" value="1"/>
</dbReference>
<dbReference type="GO" id="GO:0140359">
    <property type="term" value="F:ABC-type transporter activity"/>
    <property type="evidence" value="ECO:0007669"/>
    <property type="project" value="InterPro"/>
</dbReference>
<dbReference type="SUPFAM" id="SSF52540">
    <property type="entry name" value="P-loop containing nucleoside triphosphate hydrolases"/>
    <property type="match status" value="1"/>
</dbReference>
<feature type="compositionally biased region" description="Pro residues" evidence="8">
    <location>
        <begin position="125"/>
        <end position="139"/>
    </location>
</feature>
<dbReference type="CDD" id="cd18588">
    <property type="entry name" value="ABC_6TM_CyaB_HlyB_like"/>
    <property type="match status" value="1"/>
</dbReference>
<evidence type="ECO:0000259" key="10">
    <source>
        <dbReference type="PROSITE" id="PS50893"/>
    </source>
</evidence>
<dbReference type="GO" id="GO:0005886">
    <property type="term" value="C:plasma membrane"/>
    <property type="evidence" value="ECO:0007669"/>
    <property type="project" value="UniProtKB-SubCell"/>
</dbReference>
<dbReference type="GO" id="GO:0005524">
    <property type="term" value="F:ATP binding"/>
    <property type="evidence" value="ECO:0007669"/>
    <property type="project" value="UniProtKB-KW"/>
</dbReference>
<dbReference type="InterPro" id="IPR017871">
    <property type="entry name" value="ABC_transporter-like_CS"/>
</dbReference>
<keyword evidence="4" id="KW-0547">Nucleotide-binding</keyword>
<feature type="domain" description="ABC transmembrane type-1" evidence="11">
    <location>
        <begin position="225"/>
        <end position="505"/>
    </location>
</feature>
<evidence type="ECO:0000259" key="11">
    <source>
        <dbReference type="PROSITE" id="PS50929"/>
    </source>
</evidence>
<feature type="region of interest" description="Disordered" evidence="8">
    <location>
        <begin position="84"/>
        <end position="139"/>
    </location>
</feature>
<evidence type="ECO:0000256" key="5">
    <source>
        <dbReference type="ARBA" id="ARBA00022840"/>
    </source>
</evidence>
<dbReference type="Gene3D" id="1.20.1560.10">
    <property type="entry name" value="ABC transporter type 1, transmembrane domain"/>
    <property type="match status" value="1"/>
</dbReference>
<keyword evidence="6 9" id="KW-1133">Transmembrane helix</keyword>
<dbReference type="InterPro" id="IPR003439">
    <property type="entry name" value="ABC_transporter-like_ATP-bd"/>
</dbReference>
<sequence>MHGELQKAIRHDELLWLLGSLCGLFRIPFDAALIAQNFPPPYTLATVHEAARALGFKTGQHPVITAHWAALPLPAIAFLQEPASGEPKPAVRSPRQTLGSSTTLAADSQACRNDHEESDSARSTEPPPEPPDDTPPPAPLQAILIVKASAEQLLYFRPGRQTPETLPIAEVATRLAPDLLLVAKDAATGTGDDDPIAGFTTEKKAFGFSWFIPELKKHRRIWRDVLLASLAIQLVGLATPLFTQVIIDKVVVHQANSTLIVLGVALVMFMLFTSGMTWLRQYLVLHTGNRIDAVLGSQVMRHLLRLPLPYFEQRPTGTLVARLHGVETIREFVSGAAVTLMLDFPFLLIFLAVMFAYSWQLSLIAVSLLGIVAILSVLVAPIFRDKLNKQFMLGARNQSFLTEYVCGMATVKSLQMEPDIDRKYGDLLAQYLAAGFSTKQLGNTYHVIANSLEQVMTLSILVVGALLVMQNEGFTIGMLVAFQMFAGRMSQPMLRLVGLWQDFQQANIAVKRLGDILDMPQEPHTLTPKREQGGTGQLSISNLSFRYGDQLPWLYRNLDLAFKPGHLSVIMGPSGCGKSTLAKLMLGFYQPQEGQIALDGKDIRTLAANELRSVFGVVPQETVLFSGTLYDNLVMAHPHATFDDVITVCKAAEIHTVIEKLPEGYQTEIGERGTGLSGGQKQRIAIARALLKRPKILIFDEAVSSLDPQTAEHFAKTINKLKGQVTMLFITHQIPRGLQVDEVFSFGGDHQHTTKVEVVGEKEQ</sequence>
<dbReference type="EMBL" id="JADJMH010000020">
    <property type="protein sequence ID" value="MBK7676495.1"/>
    <property type="molecule type" value="Genomic_DNA"/>
</dbReference>
<name>A0A935PZY3_9PROT</name>
<evidence type="ECO:0000313" key="13">
    <source>
        <dbReference type="Proteomes" id="UP000697998"/>
    </source>
</evidence>
<dbReference type="InterPro" id="IPR027417">
    <property type="entry name" value="P-loop_NTPase"/>
</dbReference>
<dbReference type="PANTHER" id="PTHR24221">
    <property type="entry name" value="ATP-BINDING CASSETTE SUB-FAMILY B"/>
    <property type="match status" value="1"/>
</dbReference>
<keyword evidence="7 9" id="KW-0472">Membrane</keyword>
<dbReference type="InterPro" id="IPR036640">
    <property type="entry name" value="ABC1_TM_sf"/>
</dbReference>
<dbReference type="GO" id="GO:0016887">
    <property type="term" value="F:ATP hydrolysis activity"/>
    <property type="evidence" value="ECO:0007669"/>
    <property type="project" value="InterPro"/>
</dbReference>
<comment type="caution">
    <text evidence="12">The sequence shown here is derived from an EMBL/GenBank/DDBJ whole genome shotgun (WGS) entry which is preliminary data.</text>
</comment>
<feature type="domain" description="ABC transporter" evidence="10">
    <location>
        <begin position="538"/>
        <end position="756"/>
    </location>
</feature>
<dbReference type="Pfam" id="PF00005">
    <property type="entry name" value="ABC_tran"/>
    <property type="match status" value="1"/>
</dbReference>
<comment type="subcellular location">
    <subcellularLocation>
        <location evidence="1">Cell membrane</location>
        <topology evidence="1">Multi-pass membrane protein</topology>
    </subcellularLocation>
</comment>
<evidence type="ECO:0000256" key="4">
    <source>
        <dbReference type="ARBA" id="ARBA00022741"/>
    </source>
</evidence>
<organism evidence="12 13">
    <name type="scientific">Candidatus Accumulibacter proximus</name>
    <dbReference type="NCBI Taxonomy" id="2954385"/>
    <lineage>
        <taxon>Bacteria</taxon>
        <taxon>Pseudomonadati</taxon>
        <taxon>Pseudomonadota</taxon>
        <taxon>Betaproteobacteria</taxon>
        <taxon>Candidatus Accumulibacter</taxon>
    </lineage>
</organism>
<feature type="compositionally biased region" description="Basic and acidic residues" evidence="8">
    <location>
        <begin position="112"/>
        <end position="122"/>
    </location>
</feature>
<dbReference type="InterPro" id="IPR011527">
    <property type="entry name" value="ABC1_TM_dom"/>
</dbReference>
<evidence type="ECO:0000313" key="12">
    <source>
        <dbReference type="EMBL" id="MBK7676495.1"/>
    </source>
</evidence>
<evidence type="ECO:0000256" key="9">
    <source>
        <dbReference type="SAM" id="Phobius"/>
    </source>
</evidence>
<feature type="transmembrane region" description="Helical" evidence="9">
    <location>
        <begin position="460"/>
        <end position="485"/>
    </location>
</feature>
<feature type="compositionally biased region" description="Polar residues" evidence="8">
    <location>
        <begin position="94"/>
        <end position="106"/>
    </location>
</feature>
<evidence type="ECO:0000256" key="2">
    <source>
        <dbReference type="ARBA" id="ARBA00022475"/>
    </source>
</evidence>
<dbReference type="PROSITE" id="PS00211">
    <property type="entry name" value="ABC_TRANSPORTER_1"/>
    <property type="match status" value="1"/>
</dbReference>
<feature type="transmembrane region" description="Helical" evidence="9">
    <location>
        <begin position="225"/>
        <end position="247"/>
    </location>
</feature>
<gene>
    <name evidence="12" type="ORF">IPJ27_18020</name>
</gene>
<dbReference type="InterPro" id="IPR039421">
    <property type="entry name" value="Type_1_exporter"/>
</dbReference>
<feature type="transmembrane region" description="Helical" evidence="9">
    <location>
        <begin position="259"/>
        <end position="279"/>
    </location>
</feature>
<reference evidence="12 13" key="1">
    <citation type="submission" date="2020-10" db="EMBL/GenBank/DDBJ databases">
        <title>Connecting structure to function with the recovery of over 1000 high-quality activated sludge metagenome-assembled genomes encoding full-length rRNA genes using long-read sequencing.</title>
        <authorList>
            <person name="Singleton C.M."/>
            <person name="Petriglieri F."/>
            <person name="Kristensen J.M."/>
            <person name="Kirkegaard R.H."/>
            <person name="Michaelsen T.Y."/>
            <person name="Andersen M.H."/>
            <person name="Karst S.M."/>
            <person name="Dueholm M.S."/>
            <person name="Nielsen P.H."/>
            <person name="Albertsen M."/>
        </authorList>
    </citation>
    <scope>NUCLEOTIDE SEQUENCE [LARGE SCALE GENOMIC DNA]</scope>
    <source>
        <strain evidence="12">EsbW_18-Q3-R4-48_BATAC.285</strain>
    </source>
</reference>
<accession>A0A935PZY3</accession>
<proteinExistence type="predicted"/>
<protein>
    <submittedName>
        <fullName evidence="12">Peptidase domain-containing ABC transporter</fullName>
    </submittedName>
</protein>
<dbReference type="GO" id="GO:0034040">
    <property type="term" value="F:ATPase-coupled lipid transmembrane transporter activity"/>
    <property type="evidence" value="ECO:0007669"/>
    <property type="project" value="TreeGrafter"/>
</dbReference>
<feature type="transmembrane region" description="Helical" evidence="9">
    <location>
        <begin position="363"/>
        <end position="383"/>
    </location>
</feature>
<dbReference type="InterPro" id="IPR003593">
    <property type="entry name" value="AAA+_ATPase"/>
</dbReference>
<evidence type="ECO:0000256" key="7">
    <source>
        <dbReference type="ARBA" id="ARBA00023136"/>
    </source>
</evidence>
<dbReference type="Gene3D" id="3.40.50.300">
    <property type="entry name" value="P-loop containing nucleotide triphosphate hydrolases"/>
    <property type="match status" value="1"/>
</dbReference>
<dbReference type="PROSITE" id="PS50929">
    <property type="entry name" value="ABC_TM1F"/>
    <property type="match status" value="1"/>
</dbReference>
<dbReference type="PANTHER" id="PTHR24221:SF647">
    <property type="entry name" value="BLL6336 PROTEIN"/>
    <property type="match status" value="1"/>
</dbReference>
<evidence type="ECO:0000256" key="3">
    <source>
        <dbReference type="ARBA" id="ARBA00022692"/>
    </source>
</evidence>
<dbReference type="Pfam" id="PF00664">
    <property type="entry name" value="ABC_membrane"/>
    <property type="match status" value="1"/>
</dbReference>
<evidence type="ECO:0000256" key="1">
    <source>
        <dbReference type="ARBA" id="ARBA00004651"/>
    </source>
</evidence>
<dbReference type="SMART" id="SM00382">
    <property type="entry name" value="AAA"/>
    <property type="match status" value="1"/>
</dbReference>
<keyword evidence="2" id="KW-1003">Cell membrane</keyword>
<dbReference type="Proteomes" id="UP000697998">
    <property type="component" value="Unassembled WGS sequence"/>
</dbReference>
<dbReference type="AlphaFoldDB" id="A0A935PZY3"/>
<keyword evidence="3 9" id="KW-0812">Transmembrane</keyword>
<evidence type="ECO:0000256" key="6">
    <source>
        <dbReference type="ARBA" id="ARBA00022989"/>
    </source>
</evidence>